<dbReference type="WBParaSite" id="SSLN_0001862201-mRNA-1">
    <property type="protein sequence ID" value="SSLN_0001862201-mRNA-1"/>
    <property type="gene ID" value="SSLN_0001862201"/>
</dbReference>
<reference evidence="4" key="1">
    <citation type="submission" date="2016-06" db="UniProtKB">
        <authorList>
            <consortium name="WormBaseParasite"/>
        </authorList>
    </citation>
    <scope>IDENTIFICATION</scope>
</reference>
<name>A0A183TN96_SCHSO</name>
<feature type="compositionally biased region" description="Low complexity" evidence="1">
    <location>
        <begin position="93"/>
        <end position="108"/>
    </location>
</feature>
<gene>
    <name evidence="2" type="ORF">SSLN_LOCUS17943</name>
</gene>
<organism evidence="4">
    <name type="scientific">Schistocephalus solidus</name>
    <name type="common">Tapeworm</name>
    <dbReference type="NCBI Taxonomy" id="70667"/>
    <lineage>
        <taxon>Eukaryota</taxon>
        <taxon>Metazoa</taxon>
        <taxon>Spiralia</taxon>
        <taxon>Lophotrochozoa</taxon>
        <taxon>Platyhelminthes</taxon>
        <taxon>Cestoda</taxon>
        <taxon>Eucestoda</taxon>
        <taxon>Diphyllobothriidea</taxon>
        <taxon>Diphyllobothriidae</taxon>
        <taxon>Schistocephalus</taxon>
    </lineage>
</organism>
<evidence type="ECO:0000313" key="3">
    <source>
        <dbReference type="Proteomes" id="UP000275846"/>
    </source>
</evidence>
<feature type="compositionally biased region" description="Low complexity" evidence="1">
    <location>
        <begin position="67"/>
        <end position="79"/>
    </location>
</feature>
<dbReference type="Proteomes" id="UP000275846">
    <property type="component" value="Unassembled WGS sequence"/>
</dbReference>
<evidence type="ECO:0000256" key="1">
    <source>
        <dbReference type="SAM" id="MobiDB-lite"/>
    </source>
</evidence>
<accession>A0A183TN96</accession>
<evidence type="ECO:0000313" key="4">
    <source>
        <dbReference type="WBParaSite" id="SSLN_0001862201-mRNA-1"/>
    </source>
</evidence>
<sequence length="136" mass="14972">MAYEAQVPLVHSTTLTPTSSQIRDYKRTVCELIGLEGHLRTQCNNNPTTPLAVSVNVPFVTPALAPTATPTQTSPITSAHISDASTVDQRYPTITSTTSATTIMPITSKLPLSFFEEEEEDKDEEDEEDEEEEDEE</sequence>
<proteinExistence type="predicted"/>
<reference evidence="2 3" key="2">
    <citation type="submission" date="2018-11" db="EMBL/GenBank/DDBJ databases">
        <authorList>
            <consortium name="Pathogen Informatics"/>
        </authorList>
    </citation>
    <scope>NUCLEOTIDE SEQUENCE [LARGE SCALE GENOMIC DNA]</scope>
    <source>
        <strain evidence="2 3">NST_G2</strain>
    </source>
</reference>
<feature type="region of interest" description="Disordered" evidence="1">
    <location>
        <begin position="67"/>
        <end position="136"/>
    </location>
</feature>
<evidence type="ECO:0000313" key="2">
    <source>
        <dbReference type="EMBL" id="VDM04329.1"/>
    </source>
</evidence>
<feature type="compositionally biased region" description="Acidic residues" evidence="1">
    <location>
        <begin position="115"/>
        <end position="136"/>
    </location>
</feature>
<protein>
    <submittedName>
        <fullName evidence="2 4">Uncharacterized protein</fullName>
    </submittedName>
</protein>
<keyword evidence="3" id="KW-1185">Reference proteome</keyword>
<dbReference type="EMBL" id="UYSU01043399">
    <property type="protein sequence ID" value="VDM04329.1"/>
    <property type="molecule type" value="Genomic_DNA"/>
</dbReference>
<dbReference type="AlphaFoldDB" id="A0A183TN96"/>